<keyword evidence="1" id="KW-0472">Membrane</keyword>
<feature type="transmembrane region" description="Helical" evidence="1">
    <location>
        <begin position="132"/>
        <end position="154"/>
    </location>
</feature>
<dbReference type="AlphaFoldDB" id="A0A7S4N0V2"/>
<organism evidence="2">
    <name type="scientific">Odontella aurita</name>
    <dbReference type="NCBI Taxonomy" id="265563"/>
    <lineage>
        <taxon>Eukaryota</taxon>
        <taxon>Sar</taxon>
        <taxon>Stramenopiles</taxon>
        <taxon>Ochrophyta</taxon>
        <taxon>Bacillariophyta</taxon>
        <taxon>Mediophyceae</taxon>
        <taxon>Biddulphiophycidae</taxon>
        <taxon>Eupodiscales</taxon>
        <taxon>Odontellaceae</taxon>
        <taxon>Odontella</taxon>
    </lineage>
</organism>
<accession>A0A7S4N0V2</accession>
<evidence type="ECO:0000256" key="1">
    <source>
        <dbReference type="SAM" id="Phobius"/>
    </source>
</evidence>
<protein>
    <submittedName>
        <fullName evidence="2">Uncharacterized protein</fullName>
    </submittedName>
</protein>
<reference evidence="2" key="1">
    <citation type="submission" date="2021-01" db="EMBL/GenBank/DDBJ databases">
        <authorList>
            <person name="Corre E."/>
            <person name="Pelletier E."/>
            <person name="Niang G."/>
            <person name="Scheremetjew M."/>
            <person name="Finn R."/>
            <person name="Kale V."/>
            <person name="Holt S."/>
            <person name="Cochrane G."/>
            <person name="Meng A."/>
            <person name="Brown T."/>
            <person name="Cohen L."/>
        </authorList>
    </citation>
    <scope>NUCLEOTIDE SEQUENCE</scope>
    <source>
        <strain evidence="2">Isolate 1302-5</strain>
    </source>
</reference>
<feature type="transmembrane region" description="Helical" evidence="1">
    <location>
        <begin position="95"/>
        <end position="120"/>
    </location>
</feature>
<evidence type="ECO:0000313" key="2">
    <source>
        <dbReference type="EMBL" id="CAE2258623.1"/>
    </source>
</evidence>
<sequence length="238" mass="27553">MLNPTQFVFLNGMFHFRFPNCYCIFPTLLFPAHARYAVSVRWEREMEEEESRRREGRKKTRCTCTHEDFHTLCCCGARRIGGMFMLMEKRDGSPVVIAGPCWPFCTFITLPLIVVLSGLVSYFVVLNRESPLPWWFAFIYFPILGLTLLALFCVSCRDPGLLERVTDEEAGHGGWFWNEQVGSFRPPGAMYCRECKVRLSSNENITLLVSETNNASVGFEFRFSYKTMITYVHGQEQE</sequence>
<name>A0A7S4N0V2_9STRA</name>
<proteinExistence type="predicted"/>
<gene>
    <name evidence="2" type="ORF">OAUR00152_LOCUS25532</name>
</gene>
<keyword evidence="1" id="KW-1133">Transmembrane helix</keyword>
<keyword evidence="1" id="KW-0812">Transmembrane</keyword>
<dbReference type="EMBL" id="HBKQ01037020">
    <property type="protein sequence ID" value="CAE2258623.1"/>
    <property type="molecule type" value="Transcribed_RNA"/>
</dbReference>